<dbReference type="Gene3D" id="1.10.3180.10">
    <property type="entry name" value="DNA-binding domain of EIN3-like"/>
    <property type="match status" value="1"/>
</dbReference>
<comment type="caution">
    <text evidence="8">The sequence shown here is derived from an EMBL/GenBank/DDBJ whole genome shotgun (WGS) entry which is preliminary data.</text>
</comment>
<accession>A0AAV9BZK0</accession>
<gene>
    <name evidence="8" type="primary">EIL3</name>
    <name evidence="8" type="ORF">QJS10_CPB22g01451</name>
</gene>
<evidence type="ECO:0000313" key="9">
    <source>
        <dbReference type="Proteomes" id="UP001180020"/>
    </source>
</evidence>
<reference evidence="8" key="1">
    <citation type="journal article" date="2023" name="Nat. Commun.">
        <title>Diploid and tetraploid genomes of Acorus and the evolution of monocots.</title>
        <authorList>
            <person name="Ma L."/>
            <person name="Liu K.W."/>
            <person name="Li Z."/>
            <person name="Hsiao Y.Y."/>
            <person name="Qi Y."/>
            <person name="Fu T."/>
            <person name="Tang G.D."/>
            <person name="Zhang D."/>
            <person name="Sun W.H."/>
            <person name="Liu D.K."/>
            <person name="Li Y."/>
            <person name="Chen G.Z."/>
            <person name="Liu X.D."/>
            <person name="Liao X.Y."/>
            <person name="Jiang Y.T."/>
            <person name="Yu X."/>
            <person name="Hao Y."/>
            <person name="Huang J."/>
            <person name="Zhao X.W."/>
            <person name="Ke S."/>
            <person name="Chen Y.Y."/>
            <person name="Wu W.L."/>
            <person name="Hsu J.L."/>
            <person name="Lin Y.F."/>
            <person name="Huang M.D."/>
            <person name="Li C.Y."/>
            <person name="Huang L."/>
            <person name="Wang Z.W."/>
            <person name="Zhao X."/>
            <person name="Zhong W.Y."/>
            <person name="Peng D.H."/>
            <person name="Ahmad S."/>
            <person name="Lan S."/>
            <person name="Zhang J.S."/>
            <person name="Tsai W.C."/>
            <person name="Van de Peer Y."/>
            <person name="Liu Z.J."/>
        </authorList>
    </citation>
    <scope>NUCLEOTIDE SEQUENCE</scope>
    <source>
        <strain evidence="8">CP</strain>
    </source>
</reference>
<proteinExistence type="inferred from homology"/>
<sequence>MEQLAMIANGYGDTSDFEVDDVQCGLVENDVSDEEIEAEDLEKRMWKDRIKLKRIKEKQKIAAQLAAEKAKPKQTSDQARRKKMSRAQDGILKYMLKLMEVCNARGFVYGIIPEKGKPVSGASDNIRAWWKEKVKFDKNGPAAIAKYEMENFSSGKEKSRGGVLNKEEAKTLQVSVENGVSDVTEAQPNGSTGERMDDATSSNSEYDVDGVEDGQGSISSKDNRRDTQADTELIRENMDPVADVSRPLKGSVPPIQGKKRAEEQPRRKRSRVGSNVIQQPVQASEFDNPTNDLRNSVSVMDNINLQPLTHPSDENQPNKYRSTISRPHQEAMRDQTHISHSDFNSFSRFVPANVTAQSMYVGGQPLLYNGVQSETDIILFGSSNGCAPSHDNQQIPVTMVDNHMEPGETAVPDRRDVFGNTVAFDNSSVCPTDTNPLVQEVLSSRPDNFVEPWSPLEGLSLDYGLYSPFNNFNFEIDDTLLGDSDEVLKYIGGS</sequence>
<evidence type="ECO:0000256" key="1">
    <source>
        <dbReference type="ARBA" id="ARBA00004123"/>
    </source>
</evidence>
<dbReference type="GO" id="GO:0003677">
    <property type="term" value="F:DNA binding"/>
    <property type="evidence" value="ECO:0007669"/>
    <property type="project" value="TreeGrafter"/>
</dbReference>
<dbReference type="PANTHER" id="PTHR33305">
    <property type="entry name" value="ETHYLENE INSENSITIVE 3-LIKE 2 PROTEIN"/>
    <property type="match status" value="1"/>
</dbReference>
<comment type="subcellular location">
    <subcellularLocation>
        <location evidence="1">Nucleus</location>
    </subcellularLocation>
</comment>
<protein>
    <submittedName>
        <fullName evidence="8">ETHYLENE INSENSITIVE 3-like 3 protein</fullName>
    </submittedName>
</protein>
<evidence type="ECO:0000256" key="3">
    <source>
        <dbReference type="ARBA" id="ARBA00022745"/>
    </source>
</evidence>
<evidence type="ECO:0000313" key="8">
    <source>
        <dbReference type="EMBL" id="KAK1282328.1"/>
    </source>
</evidence>
<dbReference type="GO" id="GO:0005634">
    <property type="term" value="C:nucleus"/>
    <property type="evidence" value="ECO:0007669"/>
    <property type="project" value="UniProtKB-SubCell"/>
</dbReference>
<feature type="compositionally biased region" description="Basic and acidic residues" evidence="6">
    <location>
        <begin position="221"/>
        <end position="238"/>
    </location>
</feature>
<dbReference type="GO" id="GO:0009873">
    <property type="term" value="P:ethylene-activated signaling pathway"/>
    <property type="evidence" value="ECO:0007669"/>
    <property type="project" value="UniProtKB-KW"/>
</dbReference>
<dbReference type="Pfam" id="PF04873">
    <property type="entry name" value="EIN3_DNA-bd"/>
    <property type="match status" value="1"/>
</dbReference>
<evidence type="ECO:0000259" key="7">
    <source>
        <dbReference type="Pfam" id="PF04873"/>
    </source>
</evidence>
<name>A0AAV9BZK0_ACOCL</name>
<feature type="region of interest" description="Disordered" evidence="6">
    <location>
        <begin position="173"/>
        <end position="295"/>
    </location>
</feature>
<dbReference type="InterPro" id="IPR047091">
    <property type="entry name" value="EIN3-like_DNA-bd"/>
</dbReference>
<feature type="compositionally biased region" description="Polar residues" evidence="6">
    <location>
        <begin position="272"/>
        <end position="295"/>
    </location>
</feature>
<dbReference type="AlphaFoldDB" id="A0AAV9BZK0"/>
<evidence type="ECO:0000256" key="6">
    <source>
        <dbReference type="SAM" id="MobiDB-lite"/>
    </source>
</evidence>
<feature type="coiled-coil region" evidence="5">
    <location>
        <begin position="24"/>
        <end position="58"/>
    </location>
</feature>
<keyword evidence="9" id="KW-1185">Reference proteome</keyword>
<dbReference type="GO" id="GO:0003700">
    <property type="term" value="F:DNA-binding transcription factor activity"/>
    <property type="evidence" value="ECO:0007669"/>
    <property type="project" value="InterPro"/>
</dbReference>
<evidence type="ECO:0000256" key="5">
    <source>
        <dbReference type="SAM" id="Coils"/>
    </source>
</evidence>
<evidence type="ECO:0000256" key="2">
    <source>
        <dbReference type="ARBA" id="ARBA00009416"/>
    </source>
</evidence>
<dbReference type="EMBL" id="JAUJYO010000022">
    <property type="protein sequence ID" value="KAK1282328.1"/>
    <property type="molecule type" value="Genomic_DNA"/>
</dbReference>
<evidence type="ECO:0000256" key="4">
    <source>
        <dbReference type="ARBA" id="ARBA00023242"/>
    </source>
</evidence>
<feature type="domain" description="Ethylene insensitive 3-like DNA-binding" evidence="7">
    <location>
        <begin position="39"/>
        <end position="173"/>
    </location>
</feature>
<dbReference type="PANTHER" id="PTHR33305:SF30">
    <property type="entry name" value="ETHYLENE INSENSITIVE 3-LIKE 3 PROTEIN"/>
    <property type="match status" value="1"/>
</dbReference>
<dbReference type="FunFam" id="1.10.3180.10:FF:000002">
    <property type="entry name" value="Ethylene insensitive 3-like 1"/>
    <property type="match status" value="1"/>
</dbReference>
<organism evidence="8 9">
    <name type="scientific">Acorus calamus</name>
    <name type="common">Sweet flag</name>
    <dbReference type="NCBI Taxonomy" id="4465"/>
    <lineage>
        <taxon>Eukaryota</taxon>
        <taxon>Viridiplantae</taxon>
        <taxon>Streptophyta</taxon>
        <taxon>Embryophyta</taxon>
        <taxon>Tracheophyta</taxon>
        <taxon>Spermatophyta</taxon>
        <taxon>Magnoliopsida</taxon>
        <taxon>Liliopsida</taxon>
        <taxon>Acoraceae</taxon>
        <taxon>Acorus</taxon>
    </lineage>
</organism>
<dbReference type="Proteomes" id="UP001180020">
    <property type="component" value="Unassembled WGS sequence"/>
</dbReference>
<keyword evidence="3" id="KW-0936">Ethylene signaling pathway</keyword>
<dbReference type="InterPro" id="IPR006957">
    <property type="entry name" value="EIN3"/>
</dbReference>
<feature type="region of interest" description="Disordered" evidence="6">
    <location>
        <begin position="63"/>
        <end position="84"/>
    </location>
</feature>
<keyword evidence="4" id="KW-0539">Nucleus</keyword>
<dbReference type="InterPro" id="IPR023278">
    <property type="entry name" value="Ethylene_insens-like_DNA-bd"/>
</dbReference>
<reference evidence="8" key="2">
    <citation type="submission" date="2023-06" db="EMBL/GenBank/DDBJ databases">
        <authorList>
            <person name="Ma L."/>
            <person name="Liu K.-W."/>
            <person name="Li Z."/>
            <person name="Hsiao Y.-Y."/>
            <person name="Qi Y."/>
            <person name="Fu T."/>
            <person name="Tang G."/>
            <person name="Zhang D."/>
            <person name="Sun W.-H."/>
            <person name="Liu D.-K."/>
            <person name="Li Y."/>
            <person name="Chen G.-Z."/>
            <person name="Liu X.-D."/>
            <person name="Liao X.-Y."/>
            <person name="Jiang Y.-T."/>
            <person name="Yu X."/>
            <person name="Hao Y."/>
            <person name="Huang J."/>
            <person name="Zhao X.-W."/>
            <person name="Ke S."/>
            <person name="Chen Y.-Y."/>
            <person name="Wu W.-L."/>
            <person name="Hsu J.-L."/>
            <person name="Lin Y.-F."/>
            <person name="Huang M.-D."/>
            <person name="Li C.-Y."/>
            <person name="Huang L."/>
            <person name="Wang Z.-W."/>
            <person name="Zhao X."/>
            <person name="Zhong W.-Y."/>
            <person name="Peng D.-H."/>
            <person name="Ahmad S."/>
            <person name="Lan S."/>
            <person name="Zhang J.-S."/>
            <person name="Tsai W.-C."/>
            <person name="Van De Peer Y."/>
            <person name="Liu Z.-J."/>
        </authorList>
    </citation>
    <scope>NUCLEOTIDE SEQUENCE</scope>
    <source>
        <strain evidence="8">CP</strain>
        <tissue evidence="8">Leaves</tissue>
    </source>
</reference>
<comment type="similarity">
    <text evidence="2">Belongs to the EIN3 family.</text>
</comment>
<keyword evidence="5" id="KW-0175">Coiled coil</keyword>